<dbReference type="Proteomes" id="UP000263377">
    <property type="component" value="Unassembled WGS sequence"/>
</dbReference>
<keyword evidence="3" id="KW-1185">Reference proteome</keyword>
<reference evidence="2 3" key="1">
    <citation type="submission" date="2018-08" db="EMBL/GenBank/DDBJ databases">
        <title>Diversity &amp; Physiological Properties of Lignin-Decomposing Actinobacteria from Soil.</title>
        <authorList>
            <person name="Roh S.G."/>
            <person name="Kim S.B."/>
        </authorList>
    </citation>
    <scope>NUCLEOTIDE SEQUENCE [LARGE SCALE GENOMIC DNA]</scope>
    <source>
        <strain evidence="2 3">MMS17-GH009</strain>
    </source>
</reference>
<evidence type="ECO:0000256" key="1">
    <source>
        <dbReference type="SAM" id="MobiDB-lite"/>
    </source>
</evidence>
<dbReference type="RefSeq" id="WP_049649471.1">
    <property type="nucleotide sequence ID" value="NZ_QVIG01000001.1"/>
</dbReference>
<evidence type="ECO:0000313" key="3">
    <source>
        <dbReference type="Proteomes" id="UP000263377"/>
    </source>
</evidence>
<gene>
    <name evidence="2" type="ORF">DR950_07210</name>
</gene>
<proteinExistence type="predicted"/>
<accession>A0A372ZPV7</accession>
<sequence length="431" mass="47649">MNEPAQVYVVVDASRHAGKVGLSGTSSNTRVLQHVGYGWVLYRSLILPTREQAAQVEVLVKDVLQLRGLLGFLRPDQMPQSGYTETFDIRVISPAEVFSMITGGAALLPPVAAPATELEAAPELAELAAPKKGRFAKLKDKFLRKAGNSPVPTTPVAPKPEARVPAPSPVEPIPRPRGGNHTMPSTPGIARDEPVEPALEARSESNARLATRTSYREDPYTALWSTCSRCGSVIQTLLAVVAWSSPQCLTCRRDTSLMGERTKWSGLAVTTRTRRKRPDTAHRFSLVAWEKNNEHVSDALRGAHKKLPNGAFGFIPTAEPELLAQSVMYRLEVDHGLTLEESNEQVYRCRSYYLDAQYVLVVAQTELLLLNSAAEAVTEEAFTPELERTLRSTVRDRWAPPEELLRWVGDQYDGDLPVPEWRLAVSWTPRA</sequence>
<evidence type="ECO:0000313" key="2">
    <source>
        <dbReference type="EMBL" id="RGD57604.1"/>
    </source>
</evidence>
<feature type="compositionally biased region" description="Pro residues" evidence="1">
    <location>
        <begin position="166"/>
        <end position="175"/>
    </location>
</feature>
<comment type="caution">
    <text evidence="2">The sequence shown here is derived from an EMBL/GenBank/DDBJ whole genome shotgun (WGS) entry which is preliminary data.</text>
</comment>
<protein>
    <submittedName>
        <fullName evidence="2">Uncharacterized protein</fullName>
    </submittedName>
</protein>
<feature type="region of interest" description="Disordered" evidence="1">
    <location>
        <begin position="146"/>
        <end position="192"/>
    </location>
</feature>
<organism evidence="2 3">
    <name type="scientific">Kitasatospora xanthocidica</name>
    <dbReference type="NCBI Taxonomy" id="83382"/>
    <lineage>
        <taxon>Bacteria</taxon>
        <taxon>Bacillati</taxon>
        <taxon>Actinomycetota</taxon>
        <taxon>Actinomycetes</taxon>
        <taxon>Kitasatosporales</taxon>
        <taxon>Streptomycetaceae</taxon>
        <taxon>Kitasatospora</taxon>
    </lineage>
</organism>
<dbReference type="AlphaFoldDB" id="A0A372ZPV7"/>
<name>A0A372ZPV7_9ACTN</name>
<dbReference type="EMBL" id="QVIG01000001">
    <property type="protein sequence ID" value="RGD57604.1"/>
    <property type="molecule type" value="Genomic_DNA"/>
</dbReference>